<dbReference type="EMBL" id="AY316747">
    <property type="protein sequence ID" value="AAQ87563.1"/>
    <property type="molecule type" value="Genomic_DNA"/>
</dbReference>
<dbReference type="RefSeq" id="WP_164923833.1">
    <property type="nucleotide sequence ID" value="NC_012586.1"/>
</dbReference>
<reference evidence="1" key="1">
    <citation type="submission" date="2003-06" db="EMBL/GenBank/DDBJ databases">
        <title>Comparative DNA analysis of two large contigs of the Rhizobium sp. NGR234 megaplasmid 2.</title>
        <authorList>
            <person name="Broughton W.J."/>
            <person name="Perret X."/>
            <person name="Staehelin C."/>
            <person name="Schmitz R.A."/>
            <person name="Raasch C."/>
            <person name="Liesegang H."/>
            <person name="Gottschalk G."/>
            <person name="Streit W.R."/>
        </authorList>
    </citation>
    <scope>NUCLEOTIDE SEQUENCE</scope>
    <source>
        <strain evidence="1">NGR234</strain>
        <plasmid evidence="1">megaplasmid 2</plasmid>
    </source>
</reference>
<evidence type="ECO:0000313" key="1">
    <source>
        <dbReference type="EMBL" id="AAQ87563.1"/>
    </source>
</evidence>
<keyword evidence="1" id="KW-0614">Plasmid</keyword>
<sequence length="57" mass="5774">MSSPVSPIESASKIPPHADGVVIGPAAGRLSVDLLRGDALFFDPAPSTAPNLGECML</sequence>
<dbReference type="AlphaFoldDB" id="Q6W105"/>
<proteinExistence type="predicted"/>
<accession>Q6W105</accession>
<name>Q6W105_SINFN</name>
<protein>
    <submittedName>
        <fullName evidence="1">Uncharacterized protein</fullName>
    </submittedName>
</protein>
<geneLocation type="plasmid" evidence="1">
    <name>megaplasmid 2</name>
</geneLocation>
<organism evidence="1">
    <name type="scientific">Sinorhizobium fredii (strain NBRC 101917 / NGR234)</name>
    <dbReference type="NCBI Taxonomy" id="394"/>
    <lineage>
        <taxon>Bacteria</taxon>
        <taxon>Pseudomonadati</taxon>
        <taxon>Pseudomonadota</taxon>
        <taxon>Alphaproteobacteria</taxon>
        <taxon>Hyphomicrobiales</taxon>
        <taxon>Rhizobiaceae</taxon>
        <taxon>Sinorhizobium/Ensifer group</taxon>
        <taxon>Sinorhizobium</taxon>
    </lineage>
</organism>
<gene>
    <name evidence="1" type="ORF">RNGR10303</name>
</gene>